<feature type="domain" description="ChsH2 C-terminal OB-fold" evidence="1">
    <location>
        <begin position="55"/>
        <end position="121"/>
    </location>
</feature>
<organism evidence="2">
    <name type="scientific">marine metagenome</name>
    <dbReference type="NCBI Taxonomy" id="408172"/>
    <lineage>
        <taxon>unclassified sequences</taxon>
        <taxon>metagenomes</taxon>
        <taxon>ecological metagenomes</taxon>
    </lineage>
</organism>
<evidence type="ECO:0000259" key="1">
    <source>
        <dbReference type="Pfam" id="PF01796"/>
    </source>
</evidence>
<dbReference type="SUPFAM" id="SSF50249">
    <property type="entry name" value="Nucleic acid-binding proteins"/>
    <property type="match status" value="1"/>
</dbReference>
<dbReference type="InterPro" id="IPR012340">
    <property type="entry name" value="NA-bd_OB-fold"/>
</dbReference>
<dbReference type="Pfam" id="PF01796">
    <property type="entry name" value="OB_ChsH2_C"/>
    <property type="match status" value="1"/>
</dbReference>
<dbReference type="InterPro" id="IPR052513">
    <property type="entry name" value="Thioester_dehydratase-like"/>
</dbReference>
<evidence type="ECO:0000313" key="2">
    <source>
        <dbReference type="EMBL" id="SVC16078.1"/>
    </source>
</evidence>
<dbReference type="InterPro" id="IPR002878">
    <property type="entry name" value="ChsH2_C"/>
</dbReference>
<proteinExistence type="predicted"/>
<gene>
    <name evidence="2" type="ORF">METZ01_LOCUS268932</name>
</gene>
<name>A0A382JW18_9ZZZZ</name>
<dbReference type="PANTHER" id="PTHR34075">
    <property type="entry name" value="BLR3430 PROTEIN"/>
    <property type="match status" value="1"/>
</dbReference>
<accession>A0A382JW18</accession>
<dbReference type="EMBL" id="UINC01076683">
    <property type="protein sequence ID" value="SVC16078.1"/>
    <property type="molecule type" value="Genomic_DNA"/>
</dbReference>
<reference evidence="2" key="1">
    <citation type="submission" date="2018-05" db="EMBL/GenBank/DDBJ databases">
        <authorList>
            <person name="Lanie J.A."/>
            <person name="Ng W.-L."/>
            <person name="Kazmierczak K.M."/>
            <person name="Andrzejewski T.M."/>
            <person name="Davidsen T.M."/>
            <person name="Wayne K.J."/>
            <person name="Tettelin H."/>
            <person name="Glass J.I."/>
            <person name="Rusch D."/>
            <person name="Podicherti R."/>
            <person name="Tsui H.-C.T."/>
            <person name="Winkler M.E."/>
        </authorList>
    </citation>
    <scope>NUCLEOTIDE SEQUENCE</scope>
</reference>
<dbReference type="AlphaFoldDB" id="A0A382JW18"/>
<protein>
    <recommendedName>
        <fullName evidence="1">ChsH2 C-terminal OB-fold domain-containing protein</fullName>
    </recommendedName>
</protein>
<dbReference type="PANTHER" id="PTHR34075:SF5">
    <property type="entry name" value="BLR3430 PROTEIN"/>
    <property type="match status" value="1"/>
</dbReference>
<sequence>MSEYKKPIPSPQGESDFYWEKAKQEELWLRECPVNGPYFYPRDISPGALRKDTKWIKASGKATLFTYSIVHRAPHPGFMDDVPFVTAIVELEEGPLMPTNIIMNEPTPEKLEIGMPLIVEFEHINDKIALPKFKPV</sequence>